<organism evidence="2">
    <name type="scientific">freshwater metagenome</name>
    <dbReference type="NCBI Taxonomy" id="449393"/>
    <lineage>
        <taxon>unclassified sequences</taxon>
        <taxon>metagenomes</taxon>
        <taxon>ecological metagenomes</taxon>
    </lineage>
</organism>
<evidence type="ECO:0000256" key="1">
    <source>
        <dbReference type="SAM" id="MobiDB-lite"/>
    </source>
</evidence>
<feature type="compositionally biased region" description="Basic and acidic residues" evidence="1">
    <location>
        <begin position="43"/>
        <end position="56"/>
    </location>
</feature>
<sequence length="62" mass="7027">MDTGVGDMNEQWWFNLTTQQVEQGLGEGNLDRLGPYATRAEAEGALERMHSRTDAQDREDDN</sequence>
<gene>
    <name evidence="2" type="ORF">UFOPK3610_00104</name>
</gene>
<protein>
    <submittedName>
        <fullName evidence="2">Unannotated protein</fullName>
    </submittedName>
</protein>
<dbReference type="EMBL" id="CAFBMR010000002">
    <property type="protein sequence ID" value="CAB4900709.1"/>
    <property type="molecule type" value="Genomic_DNA"/>
</dbReference>
<proteinExistence type="predicted"/>
<feature type="region of interest" description="Disordered" evidence="1">
    <location>
        <begin position="43"/>
        <end position="62"/>
    </location>
</feature>
<evidence type="ECO:0000313" key="2">
    <source>
        <dbReference type="EMBL" id="CAB4900709.1"/>
    </source>
</evidence>
<dbReference type="AlphaFoldDB" id="A0A6J7GBL0"/>
<name>A0A6J7GBL0_9ZZZZ</name>
<reference evidence="2" key="1">
    <citation type="submission" date="2020-05" db="EMBL/GenBank/DDBJ databases">
        <authorList>
            <person name="Chiriac C."/>
            <person name="Salcher M."/>
            <person name="Ghai R."/>
            <person name="Kavagutti S V."/>
        </authorList>
    </citation>
    <scope>NUCLEOTIDE SEQUENCE</scope>
</reference>
<accession>A0A6J7GBL0</accession>